<dbReference type="Gene3D" id="3.40.50.1360">
    <property type="match status" value="1"/>
</dbReference>
<evidence type="ECO:0000256" key="3">
    <source>
        <dbReference type="ARBA" id="ARBA00023163"/>
    </source>
</evidence>
<dbReference type="SUPFAM" id="SSF100950">
    <property type="entry name" value="NagB/RpiA/CoA transferase-like"/>
    <property type="match status" value="1"/>
</dbReference>
<reference evidence="5 6" key="1">
    <citation type="submission" date="2021-10" db="EMBL/GenBank/DDBJ databases">
        <title>Anaerobic single-cell dispensing facilitates the cultivation of human gut bacteria.</title>
        <authorList>
            <person name="Afrizal A."/>
        </authorList>
    </citation>
    <scope>NUCLEOTIDE SEQUENCE [LARGE SCALE GENOMIC DNA]</scope>
    <source>
        <strain evidence="5 6">CLA-AA-H244</strain>
    </source>
</reference>
<keyword evidence="1" id="KW-0805">Transcription regulation</keyword>
<evidence type="ECO:0000259" key="4">
    <source>
        <dbReference type="PROSITE" id="PS51000"/>
    </source>
</evidence>
<dbReference type="InterPro" id="IPR018356">
    <property type="entry name" value="Tscrpt_reg_HTH_DeoR_CS"/>
</dbReference>
<sequence>MLTEKRQEEIVRLVYERESITVAELKEILHSSESTIRRDIIALDQEGRLTKVFGGAIALRTAQIVNKELSMVQKKDLQIAEKQAIARYAASLIERDDCVYLDAGTSTGWMIEYIREAQATYVTNALSHAKRLADKGFHVILIGGEPKSSTDAIVGAEAVVNLQKYHFSKGFFGTNGVEQNGGFTTPDAREAMVKQTAVKNTQLANRYFLATSSKFGKVYAVTFAGFEGGVILTEAPVQESLPKSVRVVNVNQPEQ</sequence>
<dbReference type="InterPro" id="IPR001034">
    <property type="entry name" value="DeoR_HTH"/>
</dbReference>
<dbReference type="InterPro" id="IPR050313">
    <property type="entry name" value="Carb_Metab_HTH_regulators"/>
</dbReference>
<protein>
    <submittedName>
        <fullName evidence="5">DeoR/GlpR family DNA-binding transcription regulator</fullName>
    </submittedName>
</protein>
<evidence type="ECO:0000256" key="1">
    <source>
        <dbReference type="ARBA" id="ARBA00023015"/>
    </source>
</evidence>
<keyword evidence="3" id="KW-0804">Transcription</keyword>
<dbReference type="PRINTS" id="PR00037">
    <property type="entry name" value="HTHLACR"/>
</dbReference>
<keyword evidence="6" id="KW-1185">Reference proteome</keyword>
<name>A0AAE3DNL9_9FIRM</name>
<dbReference type="PROSITE" id="PS51000">
    <property type="entry name" value="HTH_DEOR_2"/>
    <property type="match status" value="1"/>
</dbReference>
<dbReference type="AlphaFoldDB" id="A0AAE3DNL9"/>
<evidence type="ECO:0000256" key="2">
    <source>
        <dbReference type="ARBA" id="ARBA00023125"/>
    </source>
</evidence>
<dbReference type="PANTHER" id="PTHR30363:SF56">
    <property type="entry name" value="TRANSCRIPTIONAL REGULATOR, DEOR FAMILY"/>
    <property type="match status" value="1"/>
</dbReference>
<dbReference type="Proteomes" id="UP001199355">
    <property type="component" value="Unassembled WGS sequence"/>
</dbReference>
<evidence type="ECO:0000313" key="5">
    <source>
        <dbReference type="EMBL" id="MCC2168872.1"/>
    </source>
</evidence>
<dbReference type="InterPro" id="IPR014036">
    <property type="entry name" value="DeoR-like_C"/>
</dbReference>
<dbReference type="SMART" id="SM01134">
    <property type="entry name" value="DeoRC"/>
    <property type="match status" value="1"/>
</dbReference>
<dbReference type="PANTHER" id="PTHR30363">
    <property type="entry name" value="HTH-TYPE TRANSCRIPTIONAL REGULATOR SRLR-RELATED"/>
    <property type="match status" value="1"/>
</dbReference>
<organism evidence="5 6">
    <name type="scientific">Gallintestinimicrobium propionicum</name>
    <dbReference type="NCBI Taxonomy" id="2981770"/>
    <lineage>
        <taxon>Bacteria</taxon>
        <taxon>Bacillati</taxon>
        <taxon>Bacillota</taxon>
        <taxon>Clostridia</taxon>
        <taxon>Lachnospirales</taxon>
        <taxon>Lachnospiraceae</taxon>
        <taxon>Gallintestinimicrobium</taxon>
    </lineage>
</organism>
<dbReference type="GO" id="GO:0003677">
    <property type="term" value="F:DNA binding"/>
    <property type="evidence" value="ECO:0007669"/>
    <property type="project" value="UniProtKB-KW"/>
</dbReference>
<dbReference type="InterPro" id="IPR036388">
    <property type="entry name" value="WH-like_DNA-bd_sf"/>
</dbReference>
<evidence type="ECO:0000313" key="6">
    <source>
        <dbReference type="Proteomes" id="UP001199355"/>
    </source>
</evidence>
<dbReference type="PROSITE" id="PS00894">
    <property type="entry name" value="HTH_DEOR_1"/>
    <property type="match status" value="1"/>
</dbReference>
<dbReference type="EMBL" id="JAJEQF010000050">
    <property type="protein sequence ID" value="MCC2168872.1"/>
    <property type="molecule type" value="Genomic_DNA"/>
</dbReference>
<dbReference type="SUPFAM" id="SSF46785">
    <property type="entry name" value="Winged helix' DNA-binding domain"/>
    <property type="match status" value="1"/>
</dbReference>
<dbReference type="Pfam" id="PF08220">
    <property type="entry name" value="HTH_DeoR"/>
    <property type="match status" value="1"/>
</dbReference>
<feature type="domain" description="HTH deoR-type" evidence="4">
    <location>
        <begin position="3"/>
        <end position="58"/>
    </location>
</feature>
<accession>A0AAE3DNL9</accession>
<dbReference type="Gene3D" id="1.10.10.10">
    <property type="entry name" value="Winged helix-like DNA-binding domain superfamily/Winged helix DNA-binding domain"/>
    <property type="match status" value="1"/>
</dbReference>
<proteinExistence type="predicted"/>
<dbReference type="InterPro" id="IPR037171">
    <property type="entry name" value="NagB/RpiA_transferase-like"/>
</dbReference>
<gene>
    <name evidence="5" type="ORF">LKD45_14465</name>
</gene>
<dbReference type="Pfam" id="PF00455">
    <property type="entry name" value="DeoRC"/>
    <property type="match status" value="1"/>
</dbReference>
<dbReference type="GO" id="GO:0003700">
    <property type="term" value="F:DNA-binding transcription factor activity"/>
    <property type="evidence" value="ECO:0007669"/>
    <property type="project" value="InterPro"/>
</dbReference>
<dbReference type="RefSeq" id="WP_118495845.1">
    <property type="nucleotide sequence ID" value="NZ_JAJEQF010000050.1"/>
</dbReference>
<dbReference type="InterPro" id="IPR036390">
    <property type="entry name" value="WH_DNA-bd_sf"/>
</dbReference>
<dbReference type="SMART" id="SM00420">
    <property type="entry name" value="HTH_DEOR"/>
    <property type="match status" value="1"/>
</dbReference>
<keyword evidence="2 5" id="KW-0238">DNA-binding</keyword>
<comment type="caution">
    <text evidence="5">The sequence shown here is derived from an EMBL/GenBank/DDBJ whole genome shotgun (WGS) entry which is preliminary data.</text>
</comment>